<evidence type="ECO:0000256" key="1">
    <source>
        <dbReference type="ARBA" id="ARBA00004651"/>
    </source>
</evidence>
<dbReference type="PANTHER" id="PTHR30193:SF37">
    <property type="entry name" value="INNER MEMBRANE ABC TRANSPORTER PERMEASE PROTEIN YCJO"/>
    <property type="match status" value="1"/>
</dbReference>
<dbReference type="GO" id="GO:0055085">
    <property type="term" value="P:transmembrane transport"/>
    <property type="evidence" value="ECO:0007669"/>
    <property type="project" value="InterPro"/>
</dbReference>
<dbReference type="Proteomes" id="UP000542210">
    <property type="component" value="Unassembled WGS sequence"/>
</dbReference>
<name>A0A7W7DCK3_9ACTN</name>
<evidence type="ECO:0000256" key="3">
    <source>
        <dbReference type="ARBA" id="ARBA00022475"/>
    </source>
</evidence>
<sequence>MSVNTQPRRADPAPPERRPRAPRLTWSRFDVKAAPYLLISPYFLLFAVFGLFPLVFTLWVSLRDYGLAGGEATYTGLDNYAALLADADFWNAVVNTIGIFALATVPQLVLALLLANALNKRLRGRLLLRLGVLVPLVTSVVAVAVVFTQLYGRDYGLVNWLLDLLGLDRHIDWQSTRWSSWTAIATMVDWRWTGYNAIIYLAAMQTIPRQLYEAAAIDGASGRRQFWSITLPMIRPTVLFTVFVSTIGGLTLFAEPVMFAGNRMDGGTTGQFQTIAMYIVEQGFRNFDYGYAAAAAWLLFVLILLGVGLNYTLARRIGGSR</sequence>
<feature type="transmembrane region" description="Helical" evidence="7">
    <location>
        <begin position="192"/>
        <end position="212"/>
    </location>
</feature>
<dbReference type="SUPFAM" id="SSF161098">
    <property type="entry name" value="MetI-like"/>
    <property type="match status" value="1"/>
</dbReference>
<evidence type="ECO:0000259" key="8">
    <source>
        <dbReference type="PROSITE" id="PS50928"/>
    </source>
</evidence>
<evidence type="ECO:0000256" key="5">
    <source>
        <dbReference type="ARBA" id="ARBA00022989"/>
    </source>
</evidence>
<dbReference type="PROSITE" id="PS50928">
    <property type="entry name" value="ABC_TM1"/>
    <property type="match status" value="1"/>
</dbReference>
<keyword evidence="6 7" id="KW-0472">Membrane</keyword>
<dbReference type="InterPro" id="IPR000515">
    <property type="entry name" value="MetI-like"/>
</dbReference>
<comment type="caution">
    <text evidence="9">The sequence shown here is derived from an EMBL/GenBank/DDBJ whole genome shotgun (WGS) entry which is preliminary data.</text>
</comment>
<evidence type="ECO:0000256" key="2">
    <source>
        <dbReference type="ARBA" id="ARBA00022448"/>
    </source>
</evidence>
<accession>A0A7W7DCK3</accession>
<comment type="subcellular location">
    <subcellularLocation>
        <location evidence="1 7">Cell membrane</location>
        <topology evidence="1 7">Multi-pass membrane protein</topology>
    </subcellularLocation>
</comment>
<dbReference type="Gene3D" id="1.10.3720.10">
    <property type="entry name" value="MetI-like"/>
    <property type="match status" value="1"/>
</dbReference>
<feature type="transmembrane region" description="Helical" evidence="7">
    <location>
        <begin position="89"/>
        <end position="114"/>
    </location>
</feature>
<dbReference type="InterPro" id="IPR051393">
    <property type="entry name" value="ABC_transporter_permease"/>
</dbReference>
<evidence type="ECO:0000313" key="10">
    <source>
        <dbReference type="Proteomes" id="UP000542210"/>
    </source>
</evidence>
<keyword evidence="2 7" id="KW-0813">Transport</keyword>
<evidence type="ECO:0000256" key="6">
    <source>
        <dbReference type="ARBA" id="ARBA00023136"/>
    </source>
</evidence>
<evidence type="ECO:0000256" key="7">
    <source>
        <dbReference type="RuleBase" id="RU363032"/>
    </source>
</evidence>
<feature type="transmembrane region" description="Helical" evidence="7">
    <location>
        <begin position="36"/>
        <end position="60"/>
    </location>
</feature>
<dbReference type="PANTHER" id="PTHR30193">
    <property type="entry name" value="ABC TRANSPORTER PERMEASE PROTEIN"/>
    <property type="match status" value="1"/>
</dbReference>
<dbReference type="InterPro" id="IPR035906">
    <property type="entry name" value="MetI-like_sf"/>
</dbReference>
<gene>
    <name evidence="9" type="ORF">BJ982_005882</name>
</gene>
<dbReference type="GO" id="GO:0005886">
    <property type="term" value="C:plasma membrane"/>
    <property type="evidence" value="ECO:0007669"/>
    <property type="project" value="UniProtKB-SubCell"/>
</dbReference>
<keyword evidence="3" id="KW-1003">Cell membrane</keyword>
<feature type="transmembrane region" description="Helical" evidence="7">
    <location>
        <begin position="289"/>
        <end position="313"/>
    </location>
</feature>
<organism evidence="9 10">
    <name type="scientific">Sphaerisporangium siamense</name>
    <dbReference type="NCBI Taxonomy" id="795645"/>
    <lineage>
        <taxon>Bacteria</taxon>
        <taxon>Bacillati</taxon>
        <taxon>Actinomycetota</taxon>
        <taxon>Actinomycetes</taxon>
        <taxon>Streptosporangiales</taxon>
        <taxon>Streptosporangiaceae</taxon>
        <taxon>Sphaerisporangium</taxon>
    </lineage>
</organism>
<keyword evidence="5 7" id="KW-1133">Transmembrane helix</keyword>
<keyword evidence="10" id="KW-1185">Reference proteome</keyword>
<proteinExistence type="inferred from homology"/>
<evidence type="ECO:0000313" key="9">
    <source>
        <dbReference type="EMBL" id="MBB4704338.1"/>
    </source>
</evidence>
<protein>
    <submittedName>
        <fullName evidence="9">Cellobiose transport system permease protein</fullName>
    </submittedName>
</protein>
<feature type="transmembrane region" description="Helical" evidence="7">
    <location>
        <begin position="126"/>
        <end position="151"/>
    </location>
</feature>
<reference evidence="9 10" key="1">
    <citation type="submission" date="2020-08" db="EMBL/GenBank/DDBJ databases">
        <title>Sequencing the genomes of 1000 actinobacteria strains.</title>
        <authorList>
            <person name="Klenk H.-P."/>
        </authorList>
    </citation>
    <scope>NUCLEOTIDE SEQUENCE [LARGE SCALE GENOMIC DNA]</scope>
    <source>
        <strain evidence="9 10">DSM 45784</strain>
    </source>
</reference>
<dbReference type="CDD" id="cd06261">
    <property type="entry name" value="TM_PBP2"/>
    <property type="match status" value="1"/>
</dbReference>
<dbReference type="EMBL" id="JACHND010000001">
    <property type="protein sequence ID" value="MBB4704338.1"/>
    <property type="molecule type" value="Genomic_DNA"/>
</dbReference>
<feature type="transmembrane region" description="Helical" evidence="7">
    <location>
        <begin position="233"/>
        <end position="254"/>
    </location>
</feature>
<comment type="similarity">
    <text evidence="7">Belongs to the binding-protein-dependent transport system permease family.</text>
</comment>
<dbReference type="AlphaFoldDB" id="A0A7W7DCK3"/>
<keyword evidence="4 7" id="KW-0812">Transmembrane</keyword>
<dbReference type="RefSeq" id="WP_184885321.1">
    <property type="nucleotide sequence ID" value="NZ_BOOV01000011.1"/>
</dbReference>
<dbReference type="Pfam" id="PF00528">
    <property type="entry name" value="BPD_transp_1"/>
    <property type="match status" value="1"/>
</dbReference>
<evidence type="ECO:0000256" key="4">
    <source>
        <dbReference type="ARBA" id="ARBA00022692"/>
    </source>
</evidence>
<feature type="domain" description="ABC transmembrane type-1" evidence="8">
    <location>
        <begin position="93"/>
        <end position="310"/>
    </location>
</feature>